<reference evidence="3 4" key="1">
    <citation type="submission" date="2017-06" db="EMBL/GenBank/DDBJ databases">
        <title>Azoarcus.</title>
        <authorList>
            <person name="Woo J.-H."/>
            <person name="Kim H.-S."/>
        </authorList>
    </citation>
    <scope>NUCLEOTIDE SEQUENCE [LARGE SCALE GENOMIC DNA]</scope>
    <source>
        <strain evidence="3 4">TSPY31</strain>
    </source>
</reference>
<dbReference type="AlphaFoldDB" id="A0A2U8GT13"/>
<dbReference type="EMBL" id="CP022187">
    <property type="protein sequence ID" value="AWI76812.1"/>
    <property type="molecule type" value="Genomic_DNA"/>
</dbReference>
<dbReference type="PANTHER" id="PTHR45947:SF3">
    <property type="entry name" value="SULFOQUINOVOSYL TRANSFERASE SQD2"/>
    <property type="match status" value="1"/>
</dbReference>
<dbReference type="Pfam" id="PF00534">
    <property type="entry name" value="Glycos_transf_1"/>
    <property type="match status" value="1"/>
</dbReference>
<keyword evidence="3" id="KW-0808">Transferase</keyword>
<accession>A0A2U8GT13</accession>
<dbReference type="InterPro" id="IPR050194">
    <property type="entry name" value="Glycosyltransferase_grp1"/>
</dbReference>
<dbReference type="Proteomes" id="UP000244930">
    <property type="component" value="Chromosome"/>
</dbReference>
<sequence length="371" mass="39624">MKVLHVESGRHLYGGAKQVLHIMEGLKRHGVENLLACPTGAHIATLARPHAEVFEMKMKGDADVGMGLRLRRLIAAQAPDIVHIHSRRGADLWGGVAAMLGRVPAVLSRRVDNPEPQWLVRPKYAMYEHVIAISDGIRKVLLDEGLSEGRVSCVRSAVDPRPYLGDYDKAVFRAGLGLPANAPIIGMVAQLIRRKGHRHLLQALDAVLVRHPGAQVLIYGRGPLEAELREVIAERGLQGNVRLMGFVNNLPAVIGCFDLLVHPADLEGLGVSLLQAAAAAVPIVACRAGGIPEAVRHCLNGLLTAPGDVAGLAAAINSLLGDAVLREHMGAAGRALMLREFSVDAMCEGNLAVYRKVLASQQVLRPAGMAA</sequence>
<evidence type="ECO:0000313" key="4">
    <source>
        <dbReference type="Proteomes" id="UP000244930"/>
    </source>
</evidence>
<proteinExistence type="predicted"/>
<dbReference type="KEGG" id="acom:CEW83_17610"/>
<organism evidence="3 4">
    <name type="scientific">Parazoarcus communis</name>
    <dbReference type="NCBI Taxonomy" id="41977"/>
    <lineage>
        <taxon>Bacteria</taxon>
        <taxon>Pseudomonadati</taxon>
        <taxon>Pseudomonadota</taxon>
        <taxon>Betaproteobacteria</taxon>
        <taxon>Rhodocyclales</taxon>
        <taxon>Zoogloeaceae</taxon>
        <taxon>Parazoarcus</taxon>
    </lineage>
</organism>
<dbReference type="CDD" id="cd03801">
    <property type="entry name" value="GT4_PimA-like"/>
    <property type="match status" value="1"/>
</dbReference>
<protein>
    <submittedName>
        <fullName evidence="3">Glycosyl transferase</fullName>
    </submittedName>
</protein>
<feature type="domain" description="Glycosyltransferase subfamily 4-like N-terminal" evidence="2">
    <location>
        <begin position="14"/>
        <end position="160"/>
    </location>
</feature>
<evidence type="ECO:0000259" key="2">
    <source>
        <dbReference type="Pfam" id="PF13439"/>
    </source>
</evidence>
<dbReference type="PANTHER" id="PTHR45947">
    <property type="entry name" value="SULFOQUINOVOSYL TRANSFERASE SQD2"/>
    <property type="match status" value="1"/>
</dbReference>
<keyword evidence="4" id="KW-1185">Reference proteome</keyword>
<name>A0A2U8GT13_9RHOO</name>
<gene>
    <name evidence="3" type="ORF">CEW83_17610</name>
</gene>
<evidence type="ECO:0000259" key="1">
    <source>
        <dbReference type="Pfam" id="PF00534"/>
    </source>
</evidence>
<feature type="domain" description="Glycosyl transferase family 1" evidence="1">
    <location>
        <begin position="171"/>
        <end position="334"/>
    </location>
</feature>
<dbReference type="GO" id="GO:0016758">
    <property type="term" value="F:hexosyltransferase activity"/>
    <property type="evidence" value="ECO:0007669"/>
    <property type="project" value="TreeGrafter"/>
</dbReference>
<dbReference type="Pfam" id="PF13439">
    <property type="entry name" value="Glyco_transf_4"/>
    <property type="match status" value="1"/>
</dbReference>
<evidence type="ECO:0000313" key="3">
    <source>
        <dbReference type="EMBL" id="AWI76812.1"/>
    </source>
</evidence>
<dbReference type="InterPro" id="IPR028098">
    <property type="entry name" value="Glyco_trans_4-like_N"/>
</dbReference>
<dbReference type="SUPFAM" id="SSF53756">
    <property type="entry name" value="UDP-Glycosyltransferase/glycogen phosphorylase"/>
    <property type="match status" value="1"/>
</dbReference>
<dbReference type="InterPro" id="IPR001296">
    <property type="entry name" value="Glyco_trans_1"/>
</dbReference>
<dbReference type="RefSeq" id="WP_108950511.1">
    <property type="nucleotide sequence ID" value="NZ_CP022187.1"/>
</dbReference>
<dbReference type="Gene3D" id="3.40.50.2000">
    <property type="entry name" value="Glycogen Phosphorylase B"/>
    <property type="match status" value="2"/>
</dbReference>